<protein>
    <submittedName>
        <fullName evidence="2">Uncharacterized protein</fullName>
    </submittedName>
</protein>
<sequence length="217" mass="24121">MSRHVPLPPCTRRPYRPGGRPRRPIHHPGTARGRLAAAVDDALRGWTDAEVADHATATVLPLSAATVGRARSGRCVPSVATVKALAAVAGIDPTELLRLRTEAIWQPYAPTDTPRATRTVIVASLGESLDALRHRRRTPVSYQALARRVNLPEATVRNRLAGRWPAGTERHEELLRQLEALLRALGVPDTAMHLWHGPVRRGLARKPRWDVARRRRW</sequence>
<keyword evidence="3" id="KW-1185">Reference proteome</keyword>
<comment type="caution">
    <text evidence="2">The sequence shown here is derived from an EMBL/GenBank/DDBJ whole genome shotgun (WGS) entry which is preliminary data.</text>
</comment>
<accession>A0A919DK93</accession>
<dbReference type="InterPro" id="IPR010982">
    <property type="entry name" value="Lambda_DNA-bd_dom_sf"/>
</dbReference>
<reference evidence="2" key="2">
    <citation type="submission" date="2020-09" db="EMBL/GenBank/DDBJ databases">
        <authorList>
            <person name="Sun Q."/>
            <person name="Zhou Y."/>
        </authorList>
    </citation>
    <scope>NUCLEOTIDE SEQUENCE</scope>
    <source>
        <strain evidence="2">CGMCC 4.7403</strain>
    </source>
</reference>
<proteinExistence type="predicted"/>
<dbReference type="RefSeq" id="WP_189786778.1">
    <property type="nucleotide sequence ID" value="NZ_BNAT01000036.1"/>
</dbReference>
<evidence type="ECO:0000313" key="3">
    <source>
        <dbReference type="Proteomes" id="UP000603227"/>
    </source>
</evidence>
<dbReference type="Gene3D" id="1.10.260.40">
    <property type="entry name" value="lambda repressor-like DNA-binding domains"/>
    <property type="match status" value="1"/>
</dbReference>
<feature type="compositionally biased region" description="Basic residues" evidence="1">
    <location>
        <begin position="13"/>
        <end position="26"/>
    </location>
</feature>
<gene>
    <name evidence="2" type="ORF">GCM10017771_73830</name>
</gene>
<dbReference type="Proteomes" id="UP000603227">
    <property type="component" value="Unassembled WGS sequence"/>
</dbReference>
<organism evidence="2 3">
    <name type="scientific">Streptomyces capitiformicae</name>
    <dbReference type="NCBI Taxonomy" id="2014920"/>
    <lineage>
        <taxon>Bacteria</taxon>
        <taxon>Bacillati</taxon>
        <taxon>Actinomycetota</taxon>
        <taxon>Actinomycetes</taxon>
        <taxon>Kitasatosporales</taxon>
        <taxon>Streptomycetaceae</taxon>
        <taxon>Streptomyces</taxon>
    </lineage>
</organism>
<name>A0A919DK93_9ACTN</name>
<evidence type="ECO:0000256" key="1">
    <source>
        <dbReference type="SAM" id="MobiDB-lite"/>
    </source>
</evidence>
<reference evidence="2" key="1">
    <citation type="journal article" date="2014" name="Int. J. Syst. Evol. Microbiol.">
        <title>Complete genome sequence of Corynebacterium casei LMG S-19264T (=DSM 44701T), isolated from a smear-ripened cheese.</title>
        <authorList>
            <consortium name="US DOE Joint Genome Institute (JGI-PGF)"/>
            <person name="Walter F."/>
            <person name="Albersmeier A."/>
            <person name="Kalinowski J."/>
            <person name="Ruckert C."/>
        </authorList>
    </citation>
    <scope>NUCLEOTIDE SEQUENCE</scope>
    <source>
        <strain evidence="2">CGMCC 4.7403</strain>
    </source>
</reference>
<evidence type="ECO:0000313" key="2">
    <source>
        <dbReference type="EMBL" id="GHE51560.1"/>
    </source>
</evidence>
<dbReference type="EMBL" id="BNAT01000036">
    <property type="protein sequence ID" value="GHE51560.1"/>
    <property type="molecule type" value="Genomic_DNA"/>
</dbReference>
<dbReference type="GO" id="GO:0003677">
    <property type="term" value="F:DNA binding"/>
    <property type="evidence" value="ECO:0007669"/>
    <property type="project" value="InterPro"/>
</dbReference>
<dbReference type="AlphaFoldDB" id="A0A919DK93"/>
<feature type="region of interest" description="Disordered" evidence="1">
    <location>
        <begin position="1"/>
        <end position="32"/>
    </location>
</feature>
<feature type="compositionally biased region" description="Pro residues" evidence="1">
    <location>
        <begin position="1"/>
        <end position="11"/>
    </location>
</feature>